<keyword evidence="2" id="KW-0732">Signal</keyword>
<reference evidence="3" key="1">
    <citation type="submission" date="2023-08" db="EMBL/GenBank/DDBJ databases">
        <title>Black Yeasts Isolated from many extreme environments.</title>
        <authorList>
            <person name="Coleine C."/>
            <person name="Stajich J.E."/>
            <person name="Selbmann L."/>
        </authorList>
    </citation>
    <scope>NUCLEOTIDE SEQUENCE</scope>
    <source>
        <strain evidence="3">CCFEE 5401</strain>
    </source>
</reference>
<keyword evidence="1" id="KW-0472">Membrane</keyword>
<dbReference type="EMBL" id="JAVRRL010000143">
    <property type="protein sequence ID" value="KAK5107059.1"/>
    <property type="molecule type" value="Genomic_DNA"/>
</dbReference>
<feature type="transmembrane region" description="Helical" evidence="1">
    <location>
        <begin position="225"/>
        <end position="247"/>
    </location>
</feature>
<gene>
    <name evidence="3" type="ORF">LTR62_001909</name>
</gene>
<protein>
    <submittedName>
        <fullName evidence="3">Uncharacterized protein</fullName>
    </submittedName>
</protein>
<dbReference type="AlphaFoldDB" id="A0AAN7YKV4"/>
<evidence type="ECO:0000313" key="4">
    <source>
        <dbReference type="Proteomes" id="UP001310890"/>
    </source>
</evidence>
<comment type="caution">
    <text evidence="3">The sequence shown here is derived from an EMBL/GenBank/DDBJ whole genome shotgun (WGS) entry which is preliminary data.</text>
</comment>
<evidence type="ECO:0000256" key="2">
    <source>
        <dbReference type="SAM" id="SignalP"/>
    </source>
</evidence>
<dbReference type="Proteomes" id="UP001310890">
    <property type="component" value="Unassembled WGS sequence"/>
</dbReference>
<keyword evidence="1" id="KW-0812">Transmembrane</keyword>
<evidence type="ECO:0000313" key="3">
    <source>
        <dbReference type="EMBL" id="KAK5107059.1"/>
    </source>
</evidence>
<feature type="signal peptide" evidence="2">
    <location>
        <begin position="1"/>
        <end position="16"/>
    </location>
</feature>
<feature type="chain" id="PRO_5042874984" evidence="2">
    <location>
        <begin position="17"/>
        <end position="275"/>
    </location>
</feature>
<sequence>MRASTFALALPALASAQQYPFQDQIAQVTNQVKGFLGQATSSAASAAQHIPTSIPNPAAIASAKIAALNVEPLTLENHKQLLQPGGATSTPGIETWMVFVTGANMTCVGSCERAEIAWNESTALIAASPSAPRLAMLNCDADPVLCNAWAMSPPTVIHIQLPQPLADQSTPATTVRSISMNRTTVTAPEIAALHLENKYLETEPYEGFWHPFDGPLAKYGAAIPLAYVIWGFSKVPSWAFMIGLSFLSRTFMQRRMPQAQGGARAAPAGGAPAAT</sequence>
<organism evidence="3 4">
    <name type="scientific">Meristemomyces frigidus</name>
    <dbReference type="NCBI Taxonomy" id="1508187"/>
    <lineage>
        <taxon>Eukaryota</taxon>
        <taxon>Fungi</taxon>
        <taxon>Dikarya</taxon>
        <taxon>Ascomycota</taxon>
        <taxon>Pezizomycotina</taxon>
        <taxon>Dothideomycetes</taxon>
        <taxon>Dothideomycetidae</taxon>
        <taxon>Mycosphaerellales</taxon>
        <taxon>Teratosphaeriaceae</taxon>
        <taxon>Meristemomyces</taxon>
    </lineage>
</organism>
<name>A0AAN7YKV4_9PEZI</name>
<proteinExistence type="predicted"/>
<accession>A0AAN7YKV4</accession>
<keyword evidence="1" id="KW-1133">Transmembrane helix</keyword>
<evidence type="ECO:0000256" key="1">
    <source>
        <dbReference type="SAM" id="Phobius"/>
    </source>
</evidence>